<gene>
    <name evidence="3" type="ORF">Aconfl_30540</name>
</gene>
<name>A0ABQ6PR12_9BACT</name>
<reference evidence="3 4" key="1">
    <citation type="submission" date="2023-08" db="EMBL/GenBank/DDBJ databases">
        <title>Draft genome sequence of Algoriphagus confluentis.</title>
        <authorList>
            <person name="Takatani N."/>
            <person name="Hosokawa M."/>
            <person name="Sawabe T."/>
        </authorList>
    </citation>
    <scope>NUCLEOTIDE SEQUENCE [LARGE SCALE GENOMIC DNA]</scope>
    <source>
        <strain evidence="3 4">NBRC 111222</strain>
    </source>
</reference>
<evidence type="ECO:0008006" key="5">
    <source>
        <dbReference type="Google" id="ProtNLM"/>
    </source>
</evidence>
<evidence type="ECO:0000256" key="2">
    <source>
        <dbReference type="SAM" id="Phobius"/>
    </source>
</evidence>
<organism evidence="3 4">
    <name type="scientific">Algoriphagus confluentis</name>
    <dbReference type="NCBI Taxonomy" id="1697556"/>
    <lineage>
        <taxon>Bacteria</taxon>
        <taxon>Pseudomonadati</taxon>
        <taxon>Bacteroidota</taxon>
        <taxon>Cytophagia</taxon>
        <taxon>Cytophagales</taxon>
        <taxon>Cyclobacteriaceae</taxon>
        <taxon>Algoriphagus</taxon>
    </lineage>
</organism>
<accession>A0ABQ6PR12</accession>
<feature type="compositionally biased region" description="Polar residues" evidence="1">
    <location>
        <begin position="74"/>
        <end position="83"/>
    </location>
</feature>
<comment type="caution">
    <text evidence="3">The sequence shown here is derived from an EMBL/GenBank/DDBJ whole genome shotgun (WGS) entry which is preliminary data.</text>
</comment>
<proteinExistence type="predicted"/>
<dbReference type="EMBL" id="BTPD01000009">
    <property type="protein sequence ID" value="GMQ30411.1"/>
    <property type="molecule type" value="Genomic_DNA"/>
</dbReference>
<keyword evidence="2" id="KW-0812">Transmembrane</keyword>
<sequence length="218" mass="25031">MQKKDFDLQLGKNLNELPAYSPSDFAWERIEEKLEDQKIVFPWKAFLIASSVAGFFLIAFFLLRQETVKIDSPKPTSQATQERQLPEKSIQPAKPETAENTTIQINEKESQPKGKVKKQRIRDNGLAVSNRPPISVLNEPTSKELKLDTREKYTSVDEVQEKTYHSVAISWELDKIKFQVKTNFGAQDPILLESTGDEKSELQARIRLQRKNITNKTN</sequence>
<feature type="region of interest" description="Disordered" evidence="1">
    <location>
        <begin position="72"/>
        <end position="121"/>
    </location>
</feature>
<protein>
    <recommendedName>
        <fullName evidence="5">Anti-sigma factor</fullName>
    </recommendedName>
</protein>
<keyword evidence="4" id="KW-1185">Reference proteome</keyword>
<evidence type="ECO:0000256" key="1">
    <source>
        <dbReference type="SAM" id="MobiDB-lite"/>
    </source>
</evidence>
<evidence type="ECO:0000313" key="3">
    <source>
        <dbReference type="EMBL" id="GMQ30411.1"/>
    </source>
</evidence>
<evidence type="ECO:0000313" key="4">
    <source>
        <dbReference type="Proteomes" id="UP001338309"/>
    </source>
</evidence>
<dbReference type="Proteomes" id="UP001338309">
    <property type="component" value="Unassembled WGS sequence"/>
</dbReference>
<keyword evidence="2" id="KW-1133">Transmembrane helix</keyword>
<keyword evidence="2" id="KW-0472">Membrane</keyword>
<feature type="transmembrane region" description="Helical" evidence="2">
    <location>
        <begin position="43"/>
        <end position="63"/>
    </location>
</feature>